<dbReference type="Proteomes" id="UP001054837">
    <property type="component" value="Unassembled WGS sequence"/>
</dbReference>
<dbReference type="AlphaFoldDB" id="A0AAV4P694"/>
<evidence type="ECO:0000313" key="2">
    <source>
        <dbReference type="Proteomes" id="UP001054837"/>
    </source>
</evidence>
<sequence length="92" mass="10420">MLVNDVDFFFSNLRNNAPTCSTATESHRHDYGVLFLQFGYAWEGSDTWTIGSDVADSLLKGRPLVSINIHLDAMHQDDRINICSIFHFNVPC</sequence>
<comment type="caution">
    <text evidence="1">The sequence shown here is derived from an EMBL/GenBank/DDBJ whole genome shotgun (WGS) entry which is preliminary data.</text>
</comment>
<keyword evidence="2" id="KW-1185">Reference proteome</keyword>
<protein>
    <submittedName>
        <fullName evidence="1">Uncharacterized protein</fullName>
    </submittedName>
</protein>
<reference evidence="1 2" key="1">
    <citation type="submission" date="2021-06" db="EMBL/GenBank/DDBJ databases">
        <title>Caerostris darwini draft genome.</title>
        <authorList>
            <person name="Kono N."/>
            <person name="Arakawa K."/>
        </authorList>
    </citation>
    <scope>NUCLEOTIDE SEQUENCE [LARGE SCALE GENOMIC DNA]</scope>
</reference>
<accession>A0AAV4P694</accession>
<dbReference type="EMBL" id="BPLQ01002371">
    <property type="protein sequence ID" value="GIX92100.1"/>
    <property type="molecule type" value="Genomic_DNA"/>
</dbReference>
<name>A0AAV4P694_9ARAC</name>
<evidence type="ECO:0000313" key="1">
    <source>
        <dbReference type="EMBL" id="GIX92100.1"/>
    </source>
</evidence>
<organism evidence="1 2">
    <name type="scientific">Caerostris darwini</name>
    <dbReference type="NCBI Taxonomy" id="1538125"/>
    <lineage>
        <taxon>Eukaryota</taxon>
        <taxon>Metazoa</taxon>
        <taxon>Ecdysozoa</taxon>
        <taxon>Arthropoda</taxon>
        <taxon>Chelicerata</taxon>
        <taxon>Arachnida</taxon>
        <taxon>Araneae</taxon>
        <taxon>Araneomorphae</taxon>
        <taxon>Entelegynae</taxon>
        <taxon>Araneoidea</taxon>
        <taxon>Araneidae</taxon>
        <taxon>Caerostris</taxon>
    </lineage>
</organism>
<proteinExistence type="predicted"/>
<gene>
    <name evidence="1" type="ORF">CDAR_222181</name>
</gene>